<dbReference type="RefSeq" id="WP_066625390.1">
    <property type="nucleotide sequence ID" value="NZ_FQXL01000028.1"/>
</dbReference>
<dbReference type="InterPro" id="IPR013482">
    <property type="entry name" value="Molybde_CF_guanTrfase"/>
</dbReference>
<keyword evidence="11" id="KW-1185">Reference proteome</keyword>
<keyword evidence="7 8" id="KW-0501">Molybdenum cofactor biosynthesis</keyword>
<dbReference type="Proteomes" id="UP000076603">
    <property type="component" value="Unassembled WGS sequence"/>
</dbReference>
<proteinExistence type="inferred from homology"/>
<name>A0A162S3N4_9CLOT</name>
<dbReference type="GO" id="GO:0061603">
    <property type="term" value="F:molybdenum cofactor guanylyltransferase activity"/>
    <property type="evidence" value="ECO:0007669"/>
    <property type="project" value="UniProtKB-EC"/>
</dbReference>
<evidence type="ECO:0000256" key="1">
    <source>
        <dbReference type="ARBA" id="ARBA00022490"/>
    </source>
</evidence>
<keyword evidence="10" id="KW-0548">Nucleotidyltransferase</keyword>
<dbReference type="EMBL" id="LWAE01000004">
    <property type="protein sequence ID" value="KZL90731.1"/>
    <property type="molecule type" value="Genomic_DNA"/>
</dbReference>
<evidence type="ECO:0000256" key="8">
    <source>
        <dbReference type="HAMAP-Rule" id="MF_00316"/>
    </source>
</evidence>
<dbReference type="GO" id="GO:0005737">
    <property type="term" value="C:cytoplasm"/>
    <property type="evidence" value="ECO:0007669"/>
    <property type="project" value="UniProtKB-SubCell"/>
</dbReference>
<dbReference type="InterPro" id="IPR025877">
    <property type="entry name" value="MobA-like_NTP_Trfase"/>
</dbReference>
<feature type="binding site" evidence="8">
    <location>
        <position position="96"/>
    </location>
    <ligand>
        <name>GTP</name>
        <dbReference type="ChEBI" id="CHEBI:37565"/>
    </ligand>
</feature>
<keyword evidence="1 8" id="KW-0963">Cytoplasm</keyword>
<comment type="domain">
    <text evidence="8">The N-terminal domain determines nucleotide recognition and specific binding, while the C-terminal domain determines the specific binding to the target protein.</text>
</comment>
<organism evidence="10 11">
    <name type="scientific">Clostridium magnum DSM 2767</name>
    <dbReference type="NCBI Taxonomy" id="1121326"/>
    <lineage>
        <taxon>Bacteria</taxon>
        <taxon>Bacillati</taxon>
        <taxon>Bacillota</taxon>
        <taxon>Clostridia</taxon>
        <taxon>Eubacteriales</taxon>
        <taxon>Clostridiaceae</taxon>
        <taxon>Clostridium</taxon>
    </lineage>
</organism>
<evidence type="ECO:0000256" key="3">
    <source>
        <dbReference type="ARBA" id="ARBA00022723"/>
    </source>
</evidence>
<dbReference type="GO" id="GO:0046872">
    <property type="term" value="F:metal ion binding"/>
    <property type="evidence" value="ECO:0007669"/>
    <property type="project" value="UniProtKB-KW"/>
</dbReference>
<dbReference type="GO" id="GO:0005525">
    <property type="term" value="F:GTP binding"/>
    <property type="evidence" value="ECO:0007669"/>
    <property type="project" value="UniProtKB-UniRule"/>
</dbReference>
<comment type="function">
    <text evidence="8">Transfers a GMP moiety from GTP to Mo-molybdopterin (Mo-MPT) cofactor (Moco or molybdenum cofactor) to form Mo-molybdopterin guanine dinucleotide (Mo-MGD) cofactor.</text>
</comment>
<comment type="caution">
    <text evidence="10">The sequence shown here is derived from an EMBL/GenBank/DDBJ whole genome shotgun (WGS) entry which is preliminary data.</text>
</comment>
<evidence type="ECO:0000313" key="10">
    <source>
        <dbReference type="EMBL" id="KZL90731.1"/>
    </source>
</evidence>
<reference evidence="10 11" key="1">
    <citation type="submission" date="2016-04" db="EMBL/GenBank/DDBJ databases">
        <title>Genome sequence of Clostridium magnum DSM 2767.</title>
        <authorList>
            <person name="Poehlein A."/>
            <person name="Uhlig R."/>
            <person name="Fischer R."/>
            <person name="Bahl H."/>
            <person name="Daniel R."/>
        </authorList>
    </citation>
    <scope>NUCLEOTIDE SEQUENCE [LARGE SCALE GENOMIC DNA]</scope>
    <source>
        <strain evidence="10 11">DSM 2767</strain>
    </source>
</reference>
<feature type="binding site" evidence="8">
    <location>
        <position position="96"/>
    </location>
    <ligand>
        <name>Mg(2+)</name>
        <dbReference type="ChEBI" id="CHEBI:18420"/>
    </ligand>
</feature>
<dbReference type="STRING" id="1121326.CLMAG_36330"/>
<accession>A0A162S3N4</accession>
<dbReference type="EC" id="2.7.7.77" evidence="8"/>
<feature type="binding site" evidence="8">
    <location>
        <position position="67"/>
    </location>
    <ligand>
        <name>GTP</name>
        <dbReference type="ChEBI" id="CHEBI:37565"/>
    </ligand>
</feature>
<dbReference type="Gene3D" id="3.90.550.10">
    <property type="entry name" value="Spore Coat Polysaccharide Biosynthesis Protein SpsA, Chain A"/>
    <property type="match status" value="1"/>
</dbReference>
<gene>
    <name evidence="8 10" type="primary">mobA</name>
    <name evidence="10" type="ORF">CLMAG_36330</name>
</gene>
<evidence type="ECO:0000259" key="9">
    <source>
        <dbReference type="Pfam" id="PF12804"/>
    </source>
</evidence>
<dbReference type="AlphaFoldDB" id="A0A162S3N4"/>
<feature type="binding site" evidence="8">
    <location>
        <position position="22"/>
    </location>
    <ligand>
        <name>GTP</name>
        <dbReference type="ChEBI" id="CHEBI:37565"/>
    </ligand>
</feature>
<dbReference type="Pfam" id="PF12804">
    <property type="entry name" value="NTP_transf_3"/>
    <property type="match status" value="1"/>
</dbReference>
<comment type="caution">
    <text evidence="8">Lacks conserved residue(s) required for the propagation of feature annotation.</text>
</comment>
<sequence>MEKFKTAVILAGGKSSRMGFDKQFIKINEKMLLETMISKLKKEFDDIIIVTNKPEQYVGSSYKIVSDEIKGKGPMSGIHIGLKESSSKYVYFVACDMPNINIDYIRYMKNTIKDLDVDACITKVGNKSGAEHLNAFYSRDLVSEIEKLFLKDCRAIVYLTNKVNTLYIEEQDARKYSPNWDMFININTKEDLTSYINSLDG</sequence>
<dbReference type="CDD" id="cd02503">
    <property type="entry name" value="MobA"/>
    <property type="match status" value="1"/>
</dbReference>
<feature type="binding site" evidence="8">
    <location>
        <begin position="10"/>
        <end position="12"/>
    </location>
    <ligand>
        <name>GTP</name>
        <dbReference type="ChEBI" id="CHEBI:37565"/>
    </ligand>
</feature>
<evidence type="ECO:0000256" key="2">
    <source>
        <dbReference type="ARBA" id="ARBA00022679"/>
    </source>
</evidence>
<evidence type="ECO:0000313" key="11">
    <source>
        <dbReference type="Proteomes" id="UP000076603"/>
    </source>
</evidence>
<comment type="subcellular location">
    <subcellularLocation>
        <location evidence="8">Cytoplasm</location>
    </subcellularLocation>
</comment>
<evidence type="ECO:0000256" key="4">
    <source>
        <dbReference type="ARBA" id="ARBA00022741"/>
    </source>
</evidence>
<keyword evidence="3 8" id="KW-0479">Metal-binding</keyword>
<evidence type="ECO:0000256" key="7">
    <source>
        <dbReference type="ARBA" id="ARBA00023150"/>
    </source>
</evidence>
<comment type="similarity">
    <text evidence="8">Belongs to the MobA family.</text>
</comment>
<keyword evidence="5 8" id="KW-0460">Magnesium</keyword>
<dbReference type="InterPro" id="IPR029044">
    <property type="entry name" value="Nucleotide-diphossugar_trans"/>
</dbReference>
<evidence type="ECO:0000256" key="5">
    <source>
        <dbReference type="ARBA" id="ARBA00022842"/>
    </source>
</evidence>
<comment type="catalytic activity">
    <reaction evidence="8">
        <text>Mo-molybdopterin + GTP + H(+) = Mo-molybdopterin guanine dinucleotide + diphosphate</text>
        <dbReference type="Rhea" id="RHEA:34243"/>
        <dbReference type="ChEBI" id="CHEBI:15378"/>
        <dbReference type="ChEBI" id="CHEBI:33019"/>
        <dbReference type="ChEBI" id="CHEBI:37565"/>
        <dbReference type="ChEBI" id="CHEBI:71302"/>
        <dbReference type="ChEBI" id="CHEBI:71310"/>
        <dbReference type="EC" id="2.7.7.77"/>
    </reaction>
</comment>
<feature type="domain" description="MobA-like NTP transferase" evidence="9">
    <location>
        <begin position="7"/>
        <end position="150"/>
    </location>
</feature>
<dbReference type="PANTHER" id="PTHR19136:SF81">
    <property type="entry name" value="MOLYBDENUM COFACTOR GUANYLYLTRANSFERASE"/>
    <property type="match status" value="1"/>
</dbReference>
<protein>
    <recommendedName>
        <fullName evidence="8">Probable molybdenum cofactor guanylyltransferase</fullName>
        <shortName evidence="8">MoCo guanylyltransferase</shortName>
        <ecNumber evidence="8">2.7.7.77</ecNumber>
    </recommendedName>
    <alternativeName>
        <fullName evidence="8">GTP:molybdopterin guanylyltransferase</fullName>
    </alternativeName>
    <alternativeName>
        <fullName evidence="8">Mo-MPT guanylyltransferase</fullName>
    </alternativeName>
    <alternativeName>
        <fullName evidence="8">Molybdopterin guanylyltransferase</fullName>
    </alternativeName>
    <alternativeName>
        <fullName evidence="8">Molybdopterin-guanine dinucleotide synthase</fullName>
        <shortName evidence="8">MGD synthase</shortName>
    </alternativeName>
</protein>
<keyword evidence="2 8" id="KW-0808">Transferase</keyword>
<dbReference type="PANTHER" id="PTHR19136">
    <property type="entry name" value="MOLYBDENUM COFACTOR GUANYLYLTRANSFERASE"/>
    <property type="match status" value="1"/>
</dbReference>
<keyword evidence="6 8" id="KW-0342">GTP-binding</keyword>
<dbReference type="HAMAP" id="MF_00316">
    <property type="entry name" value="MobA"/>
    <property type="match status" value="1"/>
</dbReference>
<dbReference type="SUPFAM" id="SSF53448">
    <property type="entry name" value="Nucleotide-diphospho-sugar transferases"/>
    <property type="match status" value="1"/>
</dbReference>
<dbReference type="GO" id="GO:0006777">
    <property type="term" value="P:Mo-molybdopterin cofactor biosynthetic process"/>
    <property type="evidence" value="ECO:0007669"/>
    <property type="project" value="UniProtKB-KW"/>
</dbReference>
<keyword evidence="4 8" id="KW-0547">Nucleotide-binding</keyword>
<comment type="cofactor">
    <cofactor evidence="8">
        <name>Mg(2+)</name>
        <dbReference type="ChEBI" id="CHEBI:18420"/>
    </cofactor>
</comment>
<evidence type="ECO:0000256" key="6">
    <source>
        <dbReference type="ARBA" id="ARBA00023134"/>
    </source>
</evidence>
<dbReference type="OrthoDB" id="9788394at2"/>
<dbReference type="PATRIC" id="fig|1121326.3.peg.3676"/>